<keyword evidence="11 14" id="KW-0472">Membrane</keyword>
<dbReference type="GO" id="GO:0030674">
    <property type="term" value="F:protein-macromolecule adaptor activity"/>
    <property type="evidence" value="ECO:0007669"/>
    <property type="project" value="TreeGrafter"/>
</dbReference>
<feature type="region of interest" description="Disordered" evidence="13">
    <location>
        <begin position="432"/>
        <end position="460"/>
    </location>
</feature>
<evidence type="ECO:0000256" key="10">
    <source>
        <dbReference type="ARBA" id="ARBA00023132"/>
    </source>
</evidence>
<keyword evidence="8 14" id="KW-1133">Transmembrane helix</keyword>
<sequence>MPSGLASVPQAQLPSRYQDVAKIALRPRQTRAYVLALVTWHLLLTSALLSVFSLSLLTPVNMLIGCLSFGLGILPLAVARKRAFSTISRQPPALAATRASQLSATLSDPQIYALAVRYAYGFVVLAASYCILLTSKTGGWGPQIWVESHGSVYLNERFLFLLGHAAVLGAAYAIVFRSHPSLATAALPDFSSSAASDSSEPIESLKDRAVTAVKSRLLPSAAMGFIAAMASTATYAFLRVRIWRFCIMLVGARSMARRLLIPSFRVDFNFAEVGLRTTLWSMAAVCGTEIAIALLDVYLSHPLSPVCKYSKHPNRLLIDGISDPTIFFSSHAYSELARLSATDKEARVAIYRDVGLDGAAWIKIRNACLALIDEQKSFVSRRGVSVSPAAAPAGTGSTTVAAAKPPAGSSTSASTSQQTVWDMLAAGQVAPQTPSSAAATTATQPRTVAPTTAAQPTAATGSKGSSLAVLLSISSNLIRVMWRLLPADAKHVVFGPRRQQYWSEASVAMQACSIAGRDAARVSWAVAALRELLCHSLDEDPYGSVQKDIRRVLESLADLSLEMRKFGLELEQKAVGADERLAKLERDASNVGRSGAVASPSQDDLKKEKEDKKTGGGDDKDVSGGKGCEVDVAQKELVQAWRTSGASSVDMGTIAAIRGIVDTFGRFDLHLGNELEVKLSQCLGH</sequence>
<evidence type="ECO:0000256" key="3">
    <source>
        <dbReference type="ARBA" id="ARBA00005760"/>
    </source>
</evidence>
<evidence type="ECO:0000256" key="13">
    <source>
        <dbReference type="SAM" id="MobiDB-lite"/>
    </source>
</evidence>
<dbReference type="InParanoid" id="A0A317XJX5"/>
<comment type="subcellular location">
    <subcellularLocation>
        <location evidence="1">Nucleus membrane</location>
        <topology evidence="1">Multi-pass membrane protein</topology>
    </subcellularLocation>
    <subcellularLocation>
        <location evidence="2">Nucleus</location>
        <location evidence="2">Nuclear pore complex</location>
    </subcellularLocation>
</comment>
<dbReference type="GO" id="GO:0006999">
    <property type="term" value="P:nuclear pore organization"/>
    <property type="evidence" value="ECO:0007669"/>
    <property type="project" value="TreeGrafter"/>
</dbReference>
<dbReference type="Proteomes" id="UP000246740">
    <property type="component" value="Unassembled WGS sequence"/>
</dbReference>
<dbReference type="GO" id="GO:0031965">
    <property type="term" value="C:nuclear membrane"/>
    <property type="evidence" value="ECO:0007669"/>
    <property type="project" value="UniProtKB-SubCell"/>
</dbReference>
<evidence type="ECO:0000256" key="8">
    <source>
        <dbReference type="ARBA" id="ARBA00022989"/>
    </source>
</evidence>
<dbReference type="GO" id="GO:0051028">
    <property type="term" value="P:mRNA transport"/>
    <property type="evidence" value="ECO:0007669"/>
    <property type="project" value="UniProtKB-KW"/>
</dbReference>
<keyword evidence="6" id="KW-0509">mRNA transport</keyword>
<keyword evidence="16" id="KW-1185">Reference proteome</keyword>
<evidence type="ECO:0000256" key="4">
    <source>
        <dbReference type="ARBA" id="ARBA00022448"/>
    </source>
</evidence>
<dbReference type="OrthoDB" id="67850at2759"/>
<organism evidence="15 16">
    <name type="scientific">Testicularia cyperi</name>
    <dbReference type="NCBI Taxonomy" id="1882483"/>
    <lineage>
        <taxon>Eukaryota</taxon>
        <taxon>Fungi</taxon>
        <taxon>Dikarya</taxon>
        <taxon>Basidiomycota</taxon>
        <taxon>Ustilaginomycotina</taxon>
        <taxon>Ustilaginomycetes</taxon>
        <taxon>Ustilaginales</taxon>
        <taxon>Anthracoideaceae</taxon>
        <taxon>Testicularia</taxon>
    </lineage>
</organism>
<dbReference type="Pfam" id="PF09531">
    <property type="entry name" value="Ndc1_Nup"/>
    <property type="match status" value="1"/>
</dbReference>
<dbReference type="GO" id="GO:0070631">
    <property type="term" value="P:spindle pole body localization"/>
    <property type="evidence" value="ECO:0007669"/>
    <property type="project" value="TreeGrafter"/>
</dbReference>
<feature type="region of interest" description="Disordered" evidence="13">
    <location>
        <begin position="587"/>
        <end position="626"/>
    </location>
</feature>
<dbReference type="InterPro" id="IPR019049">
    <property type="entry name" value="Nucleoporin_prot_Ndc1/Nup"/>
</dbReference>
<keyword evidence="4" id="KW-0813">Transport</keyword>
<evidence type="ECO:0008006" key="17">
    <source>
        <dbReference type="Google" id="ProtNLM"/>
    </source>
</evidence>
<evidence type="ECO:0000256" key="5">
    <source>
        <dbReference type="ARBA" id="ARBA00022692"/>
    </source>
</evidence>
<dbReference type="GO" id="GO:0070762">
    <property type="term" value="C:nuclear pore transmembrane ring"/>
    <property type="evidence" value="ECO:0007669"/>
    <property type="project" value="TreeGrafter"/>
</dbReference>
<evidence type="ECO:0000256" key="14">
    <source>
        <dbReference type="SAM" id="Phobius"/>
    </source>
</evidence>
<proteinExistence type="inferred from homology"/>
<dbReference type="GO" id="GO:0005816">
    <property type="term" value="C:spindle pole body"/>
    <property type="evidence" value="ECO:0007669"/>
    <property type="project" value="TreeGrafter"/>
</dbReference>
<feature type="region of interest" description="Disordered" evidence="13">
    <location>
        <begin position="387"/>
        <end position="414"/>
    </location>
</feature>
<gene>
    <name evidence="15" type="ORF">BCV70DRAFT_201706</name>
</gene>
<protein>
    <recommendedName>
        <fullName evidence="17">Nucleoporin protein Ndc1-Nup</fullName>
    </recommendedName>
</protein>
<dbReference type="GO" id="GO:0015031">
    <property type="term" value="P:protein transport"/>
    <property type="evidence" value="ECO:0007669"/>
    <property type="project" value="UniProtKB-KW"/>
</dbReference>
<name>A0A317XJX5_9BASI</name>
<dbReference type="PANTHER" id="PTHR13269">
    <property type="entry name" value="NUCLEOPORIN NDC1"/>
    <property type="match status" value="1"/>
</dbReference>
<dbReference type="PANTHER" id="PTHR13269:SF6">
    <property type="entry name" value="NUCLEOPORIN NDC1"/>
    <property type="match status" value="1"/>
</dbReference>
<evidence type="ECO:0000256" key="7">
    <source>
        <dbReference type="ARBA" id="ARBA00022927"/>
    </source>
</evidence>
<feature type="transmembrane region" description="Helical" evidence="14">
    <location>
        <begin position="60"/>
        <end position="79"/>
    </location>
</feature>
<feature type="transmembrane region" description="Helical" evidence="14">
    <location>
        <begin position="158"/>
        <end position="176"/>
    </location>
</feature>
<keyword evidence="9" id="KW-0811">Translocation</keyword>
<reference evidence="15 16" key="1">
    <citation type="journal article" date="2018" name="Mol. Biol. Evol.">
        <title>Broad Genomic Sampling Reveals a Smut Pathogenic Ancestry of the Fungal Clade Ustilaginomycotina.</title>
        <authorList>
            <person name="Kijpornyongpan T."/>
            <person name="Mondo S.J."/>
            <person name="Barry K."/>
            <person name="Sandor L."/>
            <person name="Lee J."/>
            <person name="Lipzen A."/>
            <person name="Pangilinan J."/>
            <person name="LaButti K."/>
            <person name="Hainaut M."/>
            <person name="Henrissat B."/>
            <person name="Grigoriev I.V."/>
            <person name="Spatafora J.W."/>
            <person name="Aime M.C."/>
        </authorList>
    </citation>
    <scope>NUCLEOTIDE SEQUENCE [LARGE SCALE GENOMIC DNA]</scope>
    <source>
        <strain evidence="15 16">MCA 3645</strain>
    </source>
</reference>
<evidence type="ECO:0000256" key="6">
    <source>
        <dbReference type="ARBA" id="ARBA00022816"/>
    </source>
</evidence>
<evidence type="ECO:0000256" key="12">
    <source>
        <dbReference type="ARBA" id="ARBA00023242"/>
    </source>
</evidence>
<evidence type="ECO:0000256" key="1">
    <source>
        <dbReference type="ARBA" id="ARBA00004232"/>
    </source>
</evidence>
<keyword evidence="5 14" id="KW-0812">Transmembrane</keyword>
<feature type="transmembrane region" description="Helical" evidence="14">
    <location>
        <begin position="32"/>
        <end position="54"/>
    </location>
</feature>
<dbReference type="STRING" id="1882483.A0A317XJX5"/>
<feature type="transmembrane region" description="Helical" evidence="14">
    <location>
        <begin position="217"/>
        <end position="236"/>
    </location>
</feature>
<feature type="transmembrane region" description="Helical" evidence="14">
    <location>
        <begin position="118"/>
        <end position="138"/>
    </location>
</feature>
<evidence type="ECO:0000313" key="16">
    <source>
        <dbReference type="Proteomes" id="UP000246740"/>
    </source>
</evidence>
<keyword evidence="7" id="KW-0653">Protein transport</keyword>
<comment type="similarity">
    <text evidence="3">Belongs to the NDC1 family.</text>
</comment>
<dbReference type="AlphaFoldDB" id="A0A317XJX5"/>
<evidence type="ECO:0000256" key="9">
    <source>
        <dbReference type="ARBA" id="ARBA00023010"/>
    </source>
</evidence>
<dbReference type="EMBL" id="KZ819198">
    <property type="protein sequence ID" value="PWY98391.1"/>
    <property type="molecule type" value="Genomic_DNA"/>
</dbReference>
<evidence type="ECO:0000256" key="2">
    <source>
        <dbReference type="ARBA" id="ARBA00004567"/>
    </source>
</evidence>
<evidence type="ECO:0000313" key="15">
    <source>
        <dbReference type="EMBL" id="PWY98391.1"/>
    </source>
</evidence>
<keyword evidence="10" id="KW-0906">Nuclear pore complex</keyword>
<accession>A0A317XJX5</accession>
<keyword evidence="12" id="KW-0539">Nucleus</keyword>
<evidence type="ECO:0000256" key="11">
    <source>
        <dbReference type="ARBA" id="ARBA00023136"/>
    </source>
</evidence>
<feature type="compositionally biased region" description="Basic and acidic residues" evidence="13">
    <location>
        <begin position="603"/>
        <end position="626"/>
    </location>
</feature>